<dbReference type="Proteomes" id="UP000238823">
    <property type="component" value="Unassembled WGS sequence"/>
</dbReference>
<protein>
    <submittedName>
        <fullName evidence="1">Uncharacterized protein</fullName>
    </submittedName>
</protein>
<sequence>MRSMPELMLVQETVERASAHLQSVLTLVQLSFDEGAAVARLTARYERRVIDPEASAYFEEAKRLLLRPEPNLALALMALWIAASREPDCYGLTHAGVLSLLLDAAQDTAAAELAAAEPEQRLSVDLQKRS</sequence>
<evidence type="ECO:0000313" key="2">
    <source>
        <dbReference type="Proteomes" id="UP000238823"/>
    </source>
</evidence>
<accession>A0A2S9YIQ4</accession>
<organism evidence="1 2">
    <name type="scientific">Enhygromyxa salina</name>
    <dbReference type="NCBI Taxonomy" id="215803"/>
    <lineage>
        <taxon>Bacteria</taxon>
        <taxon>Pseudomonadati</taxon>
        <taxon>Myxococcota</taxon>
        <taxon>Polyangia</taxon>
        <taxon>Nannocystales</taxon>
        <taxon>Nannocystaceae</taxon>
        <taxon>Enhygromyxa</taxon>
    </lineage>
</organism>
<reference evidence="1 2" key="1">
    <citation type="submission" date="2018-03" db="EMBL/GenBank/DDBJ databases">
        <title>Draft Genome Sequences of the Obligatory Marine Myxobacteria Enhygromyxa salina SWB007.</title>
        <authorList>
            <person name="Poehlein A."/>
            <person name="Moghaddam J.A."/>
            <person name="Harms H."/>
            <person name="Alanjari M."/>
            <person name="Koenig G.M."/>
            <person name="Daniel R."/>
            <person name="Schaeberle T.F."/>
        </authorList>
    </citation>
    <scope>NUCLEOTIDE SEQUENCE [LARGE SCALE GENOMIC DNA]</scope>
    <source>
        <strain evidence="1 2">SWB007</strain>
    </source>
</reference>
<comment type="caution">
    <text evidence="1">The sequence shown here is derived from an EMBL/GenBank/DDBJ whole genome shotgun (WGS) entry which is preliminary data.</text>
</comment>
<dbReference type="AlphaFoldDB" id="A0A2S9YIQ4"/>
<evidence type="ECO:0000313" key="1">
    <source>
        <dbReference type="EMBL" id="PRQ04906.1"/>
    </source>
</evidence>
<name>A0A2S9YIQ4_9BACT</name>
<dbReference type="EMBL" id="PVNL01000100">
    <property type="protein sequence ID" value="PRQ04906.1"/>
    <property type="molecule type" value="Genomic_DNA"/>
</dbReference>
<gene>
    <name evidence="1" type="ORF">ENSA7_48370</name>
</gene>
<proteinExistence type="predicted"/>